<keyword evidence="3" id="KW-1185">Reference proteome</keyword>
<evidence type="ECO:0000313" key="3">
    <source>
        <dbReference type="Proteomes" id="UP001596380"/>
    </source>
</evidence>
<accession>A0ABW2CFY9</accession>
<protein>
    <submittedName>
        <fullName evidence="2">Uncharacterized protein</fullName>
    </submittedName>
</protein>
<comment type="caution">
    <text evidence="2">The sequence shown here is derived from an EMBL/GenBank/DDBJ whole genome shotgun (WGS) entry which is preliminary data.</text>
</comment>
<feature type="compositionally biased region" description="Basic and acidic residues" evidence="1">
    <location>
        <begin position="103"/>
        <end position="132"/>
    </location>
</feature>
<sequence>MSADRYEQLVAEARELVTAATAAQFGIGDRALEIEPMTAAGSGGTSDEAWGVTRSLQRFADDIGMGFHSIKEYRWTASRWPKQYRRSHRAGIGGHDGRRHTGRTAEGRRDRTRLRRDPGHERDHRSSQSRAE</sequence>
<dbReference type="EMBL" id="JBHSXS010000006">
    <property type="protein sequence ID" value="MFC6880728.1"/>
    <property type="molecule type" value="Genomic_DNA"/>
</dbReference>
<feature type="region of interest" description="Disordered" evidence="1">
    <location>
        <begin position="84"/>
        <end position="132"/>
    </location>
</feature>
<gene>
    <name evidence="2" type="ORF">ACFQKB_13250</name>
</gene>
<organism evidence="2 3">
    <name type="scientific">Actinomadura yumaensis</name>
    <dbReference type="NCBI Taxonomy" id="111807"/>
    <lineage>
        <taxon>Bacteria</taxon>
        <taxon>Bacillati</taxon>
        <taxon>Actinomycetota</taxon>
        <taxon>Actinomycetes</taxon>
        <taxon>Streptosporangiales</taxon>
        <taxon>Thermomonosporaceae</taxon>
        <taxon>Actinomadura</taxon>
    </lineage>
</organism>
<proteinExistence type="predicted"/>
<reference evidence="3" key="1">
    <citation type="journal article" date="2019" name="Int. J. Syst. Evol. Microbiol.">
        <title>The Global Catalogue of Microorganisms (GCM) 10K type strain sequencing project: providing services to taxonomists for standard genome sequencing and annotation.</title>
        <authorList>
            <consortium name="The Broad Institute Genomics Platform"/>
            <consortium name="The Broad Institute Genome Sequencing Center for Infectious Disease"/>
            <person name="Wu L."/>
            <person name="Ma J."/>
        </authorList>
    </citation>
    <scope>NUCLEOTIDE SEQUENCE [LARGE SCALE GENOMIC DNA]</scope>
    <source>
        <strain evidence="3">JCM 3369</strain>
    </source>
</reference>
<name>A0ABW2CFY9_9ACTN</name>
<evidence type="ECO:0000313" key="2">
    <source>
        <dbReference type="EMBL" id="MFC6880728.1"/>
    </source>
</evidence>
<evidence type="ECO:0000256" key="1">
    <source>
        <dbReference type="SAM" id="MobiDB-lite"/>
    </source>
</evidence>
<dbReference type="Proteomes" id="UP001596380">
    <property type="component" value="Unassembled WGS sequence"/>
</dbReference>